<comment type="caution">
    <text evidence="3">The sequence shown here is derived from an EMBL/GenBank/DDBJ whole genome shotgun (WGS) entry which is preliminary data.</text>
</comment>
<name>A0AAN5I2I1_9BILA</name>
<dbReference type="InterPro" id="IPR011021">
    <property type="entry name" value="Arrestin-like_N"/>
</dbReference>
<reference evidence="4" key="1">
    <citation type="submission" date="2022-10" db="EMBL/GenBank/DDBJ databases">
        <title>Genome assembly of Pristionchus species.</title>
        <authorList>
            <person name="Yoshida K."/>
            <person name="Sommer R.J."/>
        </authorList>
    </citation>
    <scope>NUCLEOTIDE SEQUENCE [LARGE SCALE GENOMIC DNA]</scope>
    <source>
        <strain evidence="4">RS5460</strain>
    </source>
</reference>
<keyword evidence="4" id="KW-1185">Reference proteome</keyword>
<feature type="non-terminal residue" evidence="3">
    <location>
        <position position="1"/>
    </location>
</feature>
<dbReference type="EMBL" id="BTRK01000004">
    <property type="protein sequence ID" value="GMR49319.1"/>
    <property type="molecule type" value="Genomic_DNA"/>
</dbReference>
<feature type="domain" description="Arrestin-like N-terminal" evidence="2">
    <location>
        <begin position="45"/>
        <end position="128"/>
    </location>
</feature>
<evidence type="ECO:0000259" key="2">
    <source>
        <dbReference type="Pfam" id="PF00339"/>
    </source>
</evidence>
<evidence type="ECO:0000313" key="4">
    <source>
        <dbReference type="Proteomes" id="UP001328107"/>
    </source>
</evidence>
<accession>A0AAN5I2I1</accession>
<dbReference type="Pfam" id="PF00339">
    <property type="entry name" value="Arrestin_N"/>
    <property type="match status" value="1"/>
</dbReference>
<protein>
    <recommendedName>
        <fullName evidence="2">Arrestin-like N-terminal domain-containing protein</fullName>
    </recommendedName>
</protein>
<feature type="non-terminal residue" evidence="3">
    <location>
        <position position="129"/>
    </location>
</feature>
<comment type="similarity">
    <text evidence="1">Belongs to the arrestin family.</text>
</comment>
<sequence>SLAIPLLCSLSLTHSFPILRHSGIRRRPLLEFRAFHFHLEIMAMSIEFDNSSGVYAPGSEVTGSLLLSVDEPLKAKYVVVSADGEARSAWKIHESRTRQIGNTTEQWDVTVPYTAVEPYIEAFTMVWRP</sequence>
<organism evidence="3 4">
    <name type="scientific">Pristionchus mayeri</name>
    <dbReference type="NCBI Taxonomy" id="1317129"/>
    <lineage>
        <taxon>Eukaryota</taxon>
        <taxon>Metazoa</taxon>
        <taxon>Ecdysozoa</taxon>
        <taxon>Nematoda</taxon>
        <taxon>Chromadorea</taxon>
        <taxon>Rhabditida</taxon>
        <taxon>Rhabditina</taxon>
        <taxon>Diplogasteromorpha</taxon>
        <taxon>Diplogasteroidea</taxon>
        <taxon>Neodiplogasteridae</taxon>
        <taxon>Pristionchus</taxon>
    </lineage>
</organism>
<dbReference type="Gene3D" id="2.60.40.640">
    <property type="match status" value="1"/>
</dbReference>
<evidence type="ECO:0000313" key="3">
    <source>
        <dbReference type="EMBL" id="GMR49319.1"/>
    </source>
</evidence>
<evidence type="ECO:0000256" key="1">
    <source>
        <dbReference type="ARBA" id="ARBA00005298"/>
    </source>
</evidence>
<dbReference type="InterPro" id="IPR014752">
    <property type="entry name" value="Arrestin-like_C"/>
</dbReference>
<dbReference type="Proteomes" id="UP001328107">
    <property type="component" value="Unassembled WGS sequence"/>
</dbReference>
<gene>
    <name evidence="3" type="ORF">PMAYCL1PPCAC_19514</name>
</gene>
<proteinExistence type="inferred from homology"/>
<dbReference type="AlphaFoldDB" id="A0AAN5I2I1"/>